<gene>
    <name evidence="6" type="ORF">MGAL_10B037427</name>
</gene>
<dbReference type="InterPro" id="IPR027417">
    <property type="entry name" value="P-loop_NTPase"/>
</dbReference>
<dbReference type="PROSITE" id="PS50088">
    <property type="entry name" value="ANK_REPEAT"/>
    <property type="match status" value="3"/>
</dbReference>
<feature type="region of interest" description="Disordered" evidence="4">
    <location>
        <begin position="1"/>
        <end position="26"/>
    </location>
</feature>
<evidence type="ECO:0000259" key="5">
    <source>
        <dbReference type="Pfam" id="PF20720"/>
    </source>
</evidence>
<dbReference type="PROSITE" id="PS50297">
    <property type="entry name" value="ANK_REP_REGION"/>
    <property type="match status" value="2"/>
</dbReference>
<evidence type="ECO:0000313" key="7">
    <source>
        <dbReference type="Proteomes" id="UP000596742"/>
    </source>
</evidence>
<dbReference type="InterPro" id="IPR036770">
    <property type="entry name" value="Ankyrin_rpt-contain_sf"/>
</dbReference>
<dbReference type="Pfam" id="PF00023">
    <property type="entry name" value="Ank"/>
    <property type="match status" value="2"/>
</dbReference>
<dbReference type="SUPFAM" id="SSF48403">
    <property type="entry name" value="Ankyrin repeat"/>
    <property type="match status" value="4"/>
</dbReference>
<reference evidence="6" key="1">
    <citation type="submission" date="2018-11" db="EMBL/GenBank/DDBJ databases">
        <authorList>
            <person name="Alioto T."/>
            <person name="Alioto T."/>
        </authorList>
    </citation>
    <scope>NUCLEOTIDE SEQUENCE</scope>
</reference>
<dbReference type="SMART" id="SM00248">
    <property type="entry name" value="ANK"/>
    <property type="match status" value="12"/>
</dbReference>
<evidence type="ECO:0000256" key="4">
    <source>
        <dbReference type="SAM" id="MobiDB-lite"/>
    </source>
</evidence>
<keyword evidence="1" id="KW-0677">Repeat</keyword>
<dbReference type="InterPro" id="IPR049050">
    <property type="entry name" value="nSTAND3"/>
</dbReference>
<evidence type="ECO:0000313" key="6">
    <source>
        <dbReference type="EMBL" id="VDI19211.1"/>
    </source>
</evidence>
<dbReference type="PANTHER" id="PTHR24123:SF142">
    <property type="entry name" value="ANKYRIN"/>
    <property type="match status" value="1"/>
</dbReference>
<feature type="domain" description="Novel STAND NTPase 3" evidence="5">
    <location>
        <begin position="132"/>
        <end position="285"/>
    </location>
</feature>
<protein>
    <recommendedName>
        <fullName evidence="5">Novel STAND NTPase 3 domain-containing protein</fullName>
    </recommendedName>
</protein>
<proteinExistence type="predicted"/>
<name>A0A8B6DHQ0_MYTGA</name>
<comment type="caution">
    <text evidence="6">The sequence shown here is derived from an EMBL/GenBank/DDBJ whole genome shotgun (WGS) entry which is preliminary data.</text>
</comment>
<dbReference type="Pfam" id="PF12796">
    <property type="entry name" value="Ank_2"/>
    <property type="match status" value="2"/>
</dbReference>
<evidence type="ECO:0000256" key="2">
    <source>
        <dbReference type="ARBA" id="ARBA00023043"/>
    </source>
</evidence>
<feature type="compositionally biased region" description="Basic and acidic residues" evidence="4">
    <location>
        <begin position="1"/>
        <end position="12"/>
    </location>
</feature>
<accession>A0A8B6DHQ0</accession>
<evidence type="ECO:0000256" key="1">
    <source>
        <dbReference type="ARBA" id="ARBA00022737"/>
    </source>
</evidence>
<dbReference type="Proteomes" id="UP000596742">
    <property type="component" value="Unassembled WGS sequence"/>
</dbReference>
<dbReference type="EMBL" id="UYJE01003423">
    <property type="protein sequence ID" value="VDI19211.1"/>
    <property type="molecule type" value="Genomic_DNA"/>
</dbReference>
<dbReference type="InterPro" id="IPR002110">
    <property type="entry name" value="Ankyrin_rpt"/>
</dbReference>
<feature type="repeat" description="ANK" evidence="3">
    <location>
        <begin position="852"/>
        <end position="884"/>
    </location>
</feature>
<keyword evidence="2 3" id="KW-0040">ANK repeat</keyword>
<dbReference type="PANTHER" id="PTHR24123">
    <property type="entry name" value="ANKYRIN REPEAT-CONTAINING"/>
    <property type="match status" value="1"/>
</dbReference>
<organism evidence="6 7">
    <name type="scientific">Mytilus galloprovincialis</name>
    <name type="common">Mediterranean mussel</name>
    <dbReference type="NCBI Taxonomy" id="29158"/>
    <lineage>
        <taxon>Eukaryota</taxon>
        <taxon>Metazoa</taxon>
        <taxon>Spiralia</taxon>
        <taxon>Lophotrochozoa</taxon>
        <taxon>Mollusca</taxon>
        <taxon>Bivalvia</taxon>
        <taxon>Autobranchia</taxon>
        <taxon>Pteriomorphia</taxon>
        <taxon>Mytilida</taxon>
        <taxon>Mytiloidea</taxon>
        <taxon>Mytilidae</taxon>
        <taxon>Mytilinae</taxon>
        <taxon>Mytilus</taxon>
    </lineage>
</organism>
<dbReference type="OrthoDB" id="6101504at2759"/>
<dbReference type="InterPro" id="IPR051165">
    <property type="entry name" value="Multifunctional_ANK_Repeat"/>
</dbReference>
<dbReference type="SUPFAM" id="SSF52540">
    <property type="entry name" value="P-loop containing nucleoside triphosphate hydrolases"/>
    <property type="match status" value="1"/>
</dbReference>
<dbReference type="Gene3D" id="1.25.40.20">
    <property type="entry name" value="Ankyrin repeat-containing domain"/>
    <property type="match status" value="4"/>
</dbReference>
<feature type="repeat" description="ANK" evidence="3">
    <location>
        <begin position="1470"/>
        <end position="1503"/>
    </location>
</feature>
<keyword evidence="7" id="KW-1185">Reference proteome</keyword>
<sequence length="1671" mass="190176">MEDDKKSKHSPDEGGENDEGIFSNEDGAISITKEKPRANSKPCVENIQITGRLNCRVSTETLHLDTERSPINISRVNSMEMFMTSPTSNDGVSIGKADCVQINLNPEAGRGERNDWSSNIYQAINKPMHEMFVKTQHYNEAREKLETHRIVVISGSIGTGKSFLARKLISEKIEEGYQLKSVESLFKWRTYGKQIVLLDDVFSKPCTFSRKSLELKSLLKTIQLYLEPDDETGKTVLLIITIRPDVLVVLKEDKSLDILQNVEYQVDLTQPIPFAEKLEILRTHEKKYSKSEKITDDCANDICKVKCPCFPICVKLFFQQDDLFQKGSRFFENPVRIIQSEISQMYKDDREVFAFLIMLILNDGEINDSCLGTDACIAHIDPLLGILRCRNDELVQIMNECLDRIPDLYVTRGNNKIKIQHDCIFQAICVSFSKILPMPCLKYLPFEFITERVRVETDQRIDEHIIIPSRFYVSLAERFLNEIELGCIRHVCGHQAMFSPVFLAIFSDCLQKLQETDKMKYFRILQSTEQEKDHGCLWNGCLLYWATAVDNNKLCSKLLLKNFYQTVKEVDSLFVKVQASATFVLASLFRYKQILLQRLQDLGGDINSSVHEERKMQTYGCDYCITQDTHGMTVLQASIFGELTVNKDTVRYLLENKAHFREDITVYRTLSKAVQIEDETLVRLLLAYQADVNSIDLNGNSALFYAVKTDNLAIAQILLANKYQKNNSYHLMNHVKSVQMASLLLESHDINTPDISGKIPLHYAFNEELVNFFFRNGSPVDKKDSAGRSPLFYSKTGAIALALISHNANITLLDSEGKNVAHFLQDTCVLSAIMNKMNEEGKNEVLNSTDKDGRTPIFYCSNENNQNKLEFLLKHGALVNKKCEKYNLRNSLGNDFCIETIEDQGLGQLIYTESFPCHDSTGENIRLLPKASVRQIYTQNWIAFSTKILFIPRHSFAVTAESYPEESDVCAQISDDRHSELTVCSSNIETGNKQAHPTEKSEETNIHTKGDCTVAMNLIASGKFDIQILTTLNSYGVDWMEVDDHGNNVLHYLLLPQNEGNRTNVILVMEGIISKVSKVHLRKFINGKDDNNNTPLHLACLCRLTNKLGKKERIGVIKLLLQLGADVNDINSWNQTPLNCLLNCRCRSFELASILIKGMSKISINIPCQGGWSPLQTLLSIQDCDKYFLEDAKRILESLLEAGANLEETLSNPKCLSKYINPFLFEFLLQKYSCRISDEIQEKMVTILDQAESIPNTWTILAIISKVKVLSVDTFISKLATMQANDKFIKHTILKLCSQDLSNALVNKVVQWLFQSDKNLDYQDVNGNTYLINAVRYYLNDFKGLLEIMTFLLQKGANPNIKNSKNETVVYHLILSDGFDENVKKGLELLSNYGTNIDCGQPFIWAAKSHKLRTKVIQILPGSVSPDDEDEIGNAFHHLVKSYSHGIDVGLTSIKEFYAKGVEINSKNKDGETPLHMAVRLNVRKDIVLQLLSHNANVNRKNKEGQTPMHYILLYLDVNEIFLFNEFIRYGGDLSLIDTFGRNYLHYAVLAMRPDTLKILSIILQRNICDINAKNWFGKSILHTVCKINCRYHYISEVATSSYHLEVSDNEWCAGLRIHALRLLINFNGNIDITNSKGRSVMHILVIQYDYFMKQKKRDSLKHLHSIIGND</sequence>
<feature type="repeat" description="ANK" evidence="3">
    <location>
        <begin position="1091"/>
        <end position="1132"/>
    </location>
</feature>
<evidence type="ECO:0000256" key="3">
    <source>
        <dbReference type="PROSITE-ProRule" id="PRU00023"/>
    </source>
</evidence>
<dbReference type="Pfam" id="PF20720">
    <property type="entry name" value="nSTAND3"/>
    <property type="match status" value="1"/>
</dbReference>